<dbReference type="OrthoDB" id="5979581at2759"/>
<keyword evidence="5" id="KW-0418">Kinase</keyword>
<comment type="caution">
    <text evidence="9">The sequence shown here is derived from an EMBL/GenBank/DDBJ whole genome shotgun (WGS) entry which is preliminary data.</text>
</comment>
<keyword evidence="4" id="KW-0547">Nucleotide-binding</keyword>
<gene>
    <name evidence="9" type="ORF">HRG_08182</name>
</gene>
<dbReference type="Proteomes" id="UP000824596">
    <property type="component" value="Unassembled WGS sequence"/>
</dbReference>
<evidence type="ECO:0000256" key="2">
    <source>
        <dbReference type="ARBA" id="ARBA00022527"/>
    </source>
</evidence>
<accession>A0A9P8MTS9</accession>
<dbReference type="PANTHER" id="PTHR47634:SF9">
    <property type="entry name" value="PROTEIN KINASE DOMAIN-CONTAINING PROTEIN-RELATED"/>
    <property type="match status" value="1"/>
</dbReference>
<keyword evidence="2" id="KW-0723">Serine/threonine-protein kinase</keyword>
<dbReference type="GeneID" id="68357311"/>
<comment type="catalytic activity">
    <reaction evidence="8">
        <text>L-seryl-[protein] + ATP = O-phospho-L-seryl-[protein] + ADP + H(+)</text>
        <dbReference type="Rhea" id="RHEA:17989"/>
        <dbReference type="Rhea" id="RHEA-COMP:9863"/>
        <dbReference type="Rhea" id="RHEA-COMP:11604"/>
        <dbReference type="ChEBI" id="CHEBI:15378"/>
        <dbReference type="ChEBI" id="CHEBI:29999"/>
        <dbReference type="ChEBI" id="CHEBI:30616"/>
        <dbReference type="ChEBI" id="CHEBI:83421"/>
        <dbReference type="ChEBI" id="CHEBI:456216"/>
        <dbReference type="EC" id="2.7.11.1"/>
    </reaction>
</comment>
<evidence type="ECO:0000256" key="7">
    <source>
        <dbReference type="ARBA" id="ARBA00047899"/>
    </source>
</evidence>
<evidence type="ECO:0000256" key="8">
    <source>
        <dbReference type="ARBA" id="ARBA00048679"/>
    </source>
</evidence>
<protein>
    <recommendedName>
        <fullName evidence="1">non-specific serine/threonine protein kinase</fullName>
        <ecNumber evidence="1">2.7.11.1</ecNumber>
    </recommendedName>
</protein>
<dbReference type="InterPro" id="IPR011009">
    <property type="entry name" value="Kinase-like_dom_sf"/>
</dbReference>
<evidence type="ECO:0000313" key="9">
    <source>
        <dbReference type="EMBL" id="KAH0961029.1"/>
    </source>
</evidence>
<dbReference type="EC" id="2.7.11.1" evidence="1"/>
<evidence type="ECO:0000313" key="10">
    <source>
        <dbReference type="Proteomes" id="UP000824596"/>
    </source>
</evidence>
<dbReference type="AlphaFoldDB" id="A0A9P8MTS9"/>
<dbReference type="GO" id="GO:0004674">
    <property type="term" value="F:protein serine/threonine kinase activity"/>
    <property type="evidence" value="ECO:0007669"/>
    <property type="project" value="UniProtKB-KW"/>
</dbReference>
<evidence type="ECO:0000256" key="3">
    <source>
        <dbReference type="ARBA" id="ARBA00022679"/>
    </source>
</evidence>
<dbReference type="GO" id="GO:0000245">
    <property type="term" value="P:spliceosomal complex assembly"/>
    <property type="evidence" value="ECO:0007669"/>
    <property type="project" value="TreeGrafter"/>
</dbReference>
<evidence type="ECO:0000256" key="4">
    <source>
        <dbReference type="ARBA" id="ARBA00022741"/>
    </source>
</evidence>
<keyword evidence="10" id="KW-1185">Reference proteome</keyword>
<dbReference type="GO" id="GO:0005524">
    <property type="term" value="F:ATP binding"/>
    <property type="evidence" value="ECO:0007669"/>
    <property type="project" value="UniProtKB-KW"/>
</dbReference>
<dbReference type="SUPFAM" id="SSF56112">
    <property type="entry name" value="Protein kinase-like (PK-like)"/>
    <property type="match status" value="1"/>
</dbReference>
<evidence type="ECO:0000256" key="6">
    <source>
        <dbReference type="ARBA" id="ARBA00022840"/>
    </source>
</evidence>
<organism evidence="9 10">
    <name type="scientific">Hirsutella rhossiliensis</name>
    <dbReference type="NCBI Taxonomy" id="111463"/>
    <lineage>
        <taxon>Eukaryota</taxon>
        <taxon>Fungi</taxon>
        <taxon>Dikarya</taxon>
        <taxon>Ascomycota</taxon>
        <taxon>Pezizomycotina</taxon>
        <taxon>Sordariomycetes</taxon>
        <taxon>Hypocreomycetidae</taxon>
        <taxon>Hypocreales</taxon>
        <taxon>Ophiocordycipitaceae</taxon>
        <taxon>Hirsutella</taxon>
    </lineage>
</organism>
<evidence type="ECO:0000256" key="1">
    <source>
        <dbReference type="ARBA" id="ARBA00012513"/>
    </source>
</evidence>
<keyword evidence="6" id="KW-0067">ATP-binding</keyword>
<dbReference type="RefSeq" id="XP_044718542.1">
    <property type="nucleotide sequence ID" value="XM_044866653.1"/>
</dbReference>
<proteinExistence type="predicted"/>
<dbReference type="Gene3D" id="3.30.200.20">
    <property type="entry name" value="Phosphorylase Kinase, domain 1"/>
    <property type="match status" value="1"/>
</dbReference>
<dbReference type="EMBL" id="JAIZPD010000009">
    <property type="protein sequence ID" value="KAH0961029.1"/>
    <property type="molecule type" value="Genomic_DNA"/>
</dbReference>
<comment type="catalytic activity">
    <reaction evidence="7">
        <text>L-threonyl-[protein] + ATP = O-phospho-L-threonyl-[protein] + ADP + H(+)</text>
        <dbReference type="Rhea" id="RHEA:46608"/>
        <dbReference type="Rhea" id="RHEA-COMP:11060"/>
        <dbReference type="Rhea" id="RHEA-COMP:11605"/>
        <dbReference type="ChEBI" id="CHEBI:15378"/>
        <dbReference type="ChEBI" id="CHEBI:30013"/>
        <dbReference type="ChEBI" id="CHEBI:30616"/>
        <dbReference type="ChEBI" id="CHEBI:61977"/>
        <dbReference type="ChEBI" id="CHEBI:456216"/>
        <dbReference type="EC" id="2.7.11.1"/>
    </reaction>
</comment>
<evidence type="ECO:0000256" key="5">
    <source>
        <dbReference type="ARBA" id="ARBA00022777"/>
    </source>
</evidence>
<name>A0A9P8MTS9_9HYPO</name>
<dbReference type="PANTHER" id="PTHR47634">
    <property type="entry name" value="PROTEIN KINASE DOMAIN-CONTAINING PROTEIN-RELATED"/>
    <property type="match status" value="1"/>
</dbReference>
<dbReference type="InterPro" id="IPR051334">
    <property type="entry name" value="SRPK"/>
</dbReference>
<reference evidence="9" key="1">
    <citation type="submission" date="2021-09" db="EMBL/GenBank/DDBJ databases">
        <title>A high-quality genome of the endoparasitic fungus Hirsutella rhossiliensis with a comparison of Hirsutella genomes reveals transposable elements contributing to genome size variation.</title>
        <authorList>
            <person name="Lin R."/>
            <person name="Jiao Y."/>
            <person name="Sun X."/>
            <person name="Ling J."/>
            <person name="Xie B."/>
            <person name="Cheng X."/>
        </authorList>
    </citation>
    <scope>NUCLEOTIDE SEQUENCE</scope>
    <source>
        <strain evidence="9">HR02</strain>
    </source>
</reference>
<dbReference type="GO" id="GO:0050684">
    <property type="term" value="P:regulation of mRNA processing"/>
    <property type="evidence" value="ECO:0007669"/>
    <property type="project" value="TreeGrafter"/>
</dbReference>
<sequence length="186" mass="20567">MDALNSLSSSSNPTPNVREYEYIEDVENLENYRPGGYHPIQIGDKLHSRYQVVHKLGYGTYSTTWLARDQQLQKYVAVKVGTSESSAREVEALSTLASLQHLSTQRLPFNSLGQAMIPPLLDRFMLQGPNGIHPCHVTAPARTTLSGAKEGSYTRLFQLDVARAMAAQLVIAIFTPATFFSDCHPA</sequence>
<keyword evidence="3" id="KW-0808">Transferase</keyword>